<dbReference type="Proteomes" id="UP000803884">
    <property type="component" value="Unassembled WGS sequence"/>
</dbReference>
<sequence length="613" mass="65920">MAEGSSRSEVGQAPTASAGKPIPNIREESLTNTSGSTTSDQNDVVQDKSPGIARIEAINRNLTRADRISLFIGVFLIAYAYGLDGTIRATYQATALADFENHSLISTINVVRTVIAAAAQPTAAKIADVFGRLELVYVSVAFYVVGTIIETFSHSVSTFCAGAVIYQIGLTVVTFLVEVIVADISSLRSRLLWSYIAATPFIINTWVSGDVAQAVLRTTSWRWGVGMWAIIYPVMAIPLIASLLLAARRARKSGDLDGHKTLRRQIGFKKLIISLFWQLDLIGVLLVIVTFALILVPFTLAGGQTQSWASARILAPLIIGLALIPAFILWERRAPHPLVPFPLLTDRSVWGALGLACMLNFAWYLQGDYLYTILVVAFDASVSAATRIASLYSFVSVLTGVGLSLLVRFRIPYLKPFVVFGTLMFLLAFGLLIHFRNGALGNAYAGVIAAQCVLGFAGGLFPYPTQVLIQAAAPHEHLALLTGLYLAFYSIGSALGNAVSGAIWTQILPERLRAELGGDGSTAEMAYSDPFGFVAEFPVGTMERAAVVRAYAGAQRVLCITGICLCVVLVGFASVLRNPRLGVEQSLVETDGKVKRDAAGMMSGRRNGGREED</sequence>
<dbReference type="PROSITE" id="PS50850">
    <property type="entry name" value="MFS"/>
    <property type="match status" value="1"/>
</dbReference>
<feature type="domain" description="Major facilitator superfamily (MFS) profile" evidence="10">
    <location>
        <begin position="70"/>
        <end position="580"/>
    </location>
</feature>
<feature type="transmembrane region" description="Helical" evidence="9">
    <location>
        <begin position="557"/>
        <end position="576"/>
    </location>
</feature>
<name>A0AB34KIS3_9PEZI</name>
<protein>
    <recommendedName>
        <fullName evidence="10">Major facilitator superfamily (MFS) profile domain-containing protein</fullName>
    </recommendedName>
</protein>
<dbReference type="GO" id="GO:0005774">
    <property type="term" value="C:vacuolar membrane"/>
    <property type="evidence" value="ECO:0007669"/>
    <property type="project" value="TreeGrafter"/>
</dbReference>
<dbReference type="GO" id="GO:0005768">
    <property type="term" value="C:endosome"/>
    <property type="evidence" value="ECO:0007669"/>
    <property type="project" value="TreeGrafter"/>
</dbReference>
<evidence type="ECO:0000313" key="11">
    <source>
        <dbReference type="EMBL" id="KAL1583907.1"/>
    </source>
</evidence>
<feature type="transmembrane region" description="Helical" evidence="9">
    <location>
        <begin position="391"/>
        <end position="411"/>
    </location>
</feature>
<evidence type="ECO:0000259" key="10">
    <source>
        <dbReference type="PROSITE" id="PS50850"/>
    </source>
</evidence>
<gene>
    <name evidence="11" type="ORF">WHR41_07395</name>
</gene>
<dbReference type="AlphaFoldDB" id="A0AB34KIS3"/>
<dbReference type="EMBL" id="JAAQHG020000030">
    <property type="protein sequence ID" value="KAL1583907.1"/>
    <property type="molecule type" value="Genomic_DNA"/>
</dbReference>
<keyword evidence="5 9" id="KW-1133">Transmembrane helix</keyword>
<dbReference type="SUPFAM" id="SSF103473">
    <property type="entry name" value="MFS general substrate transporter"/>
    <property type="match status" value="1"/>
</dbReference>
<evidence type="ECO:0000256" key="4">
    <source>
        <dbReference type="ARBA" id="ARBA00022692"/>
    </source>
</evidence>
<dbReference type="GO" id="GO:0015343">
    <property type="term" value="F:siderophore-iron transmembrane transporter activity"/>
    <property type="evidence" value="ECO:0007669"/>
    <property type="project" value="TreeGrafter"/>
</dbReference>
<dbReference type="FunFam" id="1.20.1250.20:FF:000197">
    <property type="entry name" value="Siderophore iron transporter 1"/>
    <property type="match status" value="1"/>
</dbReference>
<feature type="transmembrane region" description="Helical" evidence="9">
    <location>
        <begin position="417"/>
        <end position="435"/>
    </location>
</feature>
<comment type="subcellular location">
    <subcellularLocation>
        <location evidence="1">Endomembrane system</location>
        <topology evidence="1">Multi-pass membrane protein</topology>
    </subcellularLocation>
</comment>
<evidence type="ECO:0000313" key="12">
    <source>
        <dbReference type="Proteomes" id="UP000803884"/>
    </source>
</evidence>
<dbReference type="PANTHER" id="PTHR23501">
    <property type="entry name" value="MAJOR FACILITATOR SUPERFAMILY"/>
    <property type="match status" value="1"/>
</dbReference>
<accession>A0AB34KIS3</accession>
<feature type="transmembrane region" description="Helical" evidence="9">
    <location>
        <begin position="229"/>
        <end position="250"/>
    </location>
</feature>
<dbReference type="GO" id="GO:0005886">
    <property type="term" value="C:plasma membrane"/>
    <property type="evidence" value="ECO:0007669"/>
    <property type="project" value="TreeGrafter"/>
</dbReference>
<dbReference type="Gene3D" id="1.20.1250.20">
    <property type="entry name" value="MFS general substrate transporter like domains"/>
    <property type="match status" value="2"/>
</dbReference>
<dbReference type="PANTHER" id="PTHR23501:SF92">
    <property type="entry name" value="GLUTATHIONE EXCHANGER 1-RELATED"/>
    <property type="match status" value="1"/>
</dbReference>
<evidence type="ECO:0000256" key="8">
    <source>
        <dbReference type="SAM" id="MobiDB-lite"/>
    </source>
</evidence>
<evidence type="ECO:0000256" key="9">
    <source>
        <dbReference type="SAM" id="Phobius"/>
    </source>
</evidence>
<feature type="transmembrane region" description="Helical" evidence="9">
    <location>
        <begin position="341"/>
        <end position="363"/>
    </location>
</feature>
<feature type="transmembrane region" description="Helical" evidence="9">
    <location>
        <begin position="442"/>
        <end position="463"/>
    </location>
</feature>
<keyword evidence="3" id="KW-0813">Transport</keyword>
<proteinExistence type="inferred from homology"/>
<dbReference type="RefSeq" id="XP_069227013.1">
    <property type="nucleotide sequence ID" value="XM_069376000.1"/>
</dbReference>
<dbReference type="InterPro" id="IPR036259">
    <property type="entry name" value="MFS_trans_sf"/>
</dbReference>
<organism evidence="11 12">
    <name type="scientific">Cladosporium halotolerans</name>
    <dbReference type="NCBI Taxonomy" id="1052096"/>
    <lineage>
        <taxon>Eukaryota</taxon>
        <taxon>Fungi</taxon>
        <taxon>Dikarya</taxon>
        <taxon>Ascomycota</taxon>
        <taxon>Pezizomycotina</taxon>
        <taxon>Dothideomycetes</taxon>
        <taxon>Dothideomycetidae</taxon>
        <taxon>Cladosporiales</taxon>
        <taxon>Cladosporiaceae</taxon>
        <taxon>Cladosporium</taxon>
    </lineage>
</organism>
<evidence type="ECO:0000256" key="3">
    <source>
        <dbReference type="ARBA" id="ARBA00022448"/>
    </source>
</evidence>
<comment type="caution">
    <text evidence="11">The sequence shown here is derived from an EMBL/GenBank/DDBJ whole genome shotgun (WGS) entry which is preliminary data.</text>
</comment>
<evidence type="ECO:0000256" key="7">
    <source>
        <dbReference type="ARBA" id="ARBA00023136"/>
    </source>
</evidence>
<dbReference type="InterPro" id="IPR020846">
    <property type="entry name" value="MFS_dom"/>
</dbReference>
<keyword evidence="7 9" id="KW-0472">Membrane</keyword>
<evidence type="ECO:0000256" key="5">
    <source>
        <dbReference type="ARBA" id="ARBA00022989"/>
    </source>
</evidence>
<evidence type="ECO:0000256" key="1">
    <source>
        <dbReference type="ARBA" id="ARBA00004127"/>
    </source>
</evidence>
<dbReference type="InterPro" id="IPR011701">
    <property type="entry name" value="MFS"/>
</dbReference>
<evidence type="ECO:0000256" key="2">
    <source>
        <dbReference type="ARBA" id="ARBA00008335"/>
    </source>
</evidence>
<keyword evidence="12" id="KW-1185">Reference proteome</keyword>
<evidence type="ECO:0000256" key="6">
    <source>
        <dbReference type="ARBA" id="ARBA00023065"/>
    </source>
</evidence>
<comment type="similarity">
    <text evidence="2">Belongs to the major facilitator superfamily.</text>
</comment>
<dbReference type="Pfam" id="PF07690">
    <property type="entry name" value="MFS_1"/>
    <property type="match status" value="1"/>
</dbReference>
<feature type="transmembrane region" description="Helical" evidence="9">
    <location>
        <begin position="164"/>
        <end position="184"/>
    </location>
</feature>
<feature type="transmembrane region" description="Helical" evidence="9">
    <location>
        <begin position="271"/>
        <end position="296"/>
    </location>
</feature>
<keyword evidence="6" id="KW-0406">Ion transport</keyword>
<reference evidence="11 12" key="1">
    <citation type="journal article" date="2020" name="Microbiol. Resour. Announc.">
        <title>Draft Genome Sequence of a Cladosporium Species Isolated from the Mesophotic Ascidian Didemnum maculosum.</title>
        <authorList>
            <person name="Gioti A."/>
            <person name="Siaperas R."/>
            <person name="Nikolaivits E."/>
            <person name="Le Goff G."/>
            <person name="Ouazzani J."/>
            <person name="Kotoulas G."/>
            <person name="Topakas E."/>
        </authorList>
    </citation>
    <scope>NUCLEOTIDE SEQUENCE [LARGE SCALE GENOMIC DNA]</scope>
    <source>
        <strain evidence="11 12">TM138-S3</strain>
    </source>
</reference>
<feature type="transmembrane region" description="Helical" evidence="9">
    <location>
        <begin position="191"/>
        <end position="209"/>
    </location>
</feature>
<dbReference type="GeneID" id="96008838"/>
<keyword evidence="4 9" id="KW-0812">Transmembrane</keyword>
<feature type="region of interest" description="Disordered" evidence="8">
    <location>
        <begin position="1"/>
        <end position="46"/>
    </location>
</feature>
<feature type="compositionally biased region" description="Polar residues" evidence="8">
    <location>
        <begin position="30"/>
        <end position="44"/>
    </location>
</feature>
<feature type="transmembrane region" description="Helical" evidence="9">
    <location>
        <begin position="308"/>
        <end position="329"/>
    </location>
</feature>
<feature type="transmembrane region" description="Helical" evidence="9">
    <location>
        <begin position="483"/>
        <end position="504"/>
    </location>
</feature>